<keyword evidence="3" id="KW-1185">Reference proteome</keyword>
<evidence type="ECO:0008006" key="4">
    <source>
        <dbReference type="Google" id="ProtNLM"/>
    </source>
</evidence>
<name>A0A162V901_PHYB8</name>
<gene>
    <name evidence="2" type="ORF">PHYBLDRAFT_138437</name>
</gene>
<dbReference type="Proteomes" id="UP000077315">
    <property type="component" value="Unassembled WGS sequence"/>
</dbReference>
<organism evidence="2 3">
    <name type="scientific">Phycomyces blakesleeanus (strain ATCC 8743b / DSM 1359 / FGSC 10004 / NBRC 33097 / NRRL 1555)</name>
    <dbReference type="NCBI Taxonomy" id="763407"/>
    <lineage>
        <taxon>Eukaryota</taxon>
        <taxon>Fungi</taxon>
        <taxon>Fungi incertae sedis</taxon>
        <taxon>Mucoromycota</taxon>
        <taxon>Mucoromycotina</taxon>
        <taxon>Mucoromycetes</taxon>
        <taxon>Mucorales</taxon>
        <taxon>Phycomycetaceae</taxon>
        <taxon>Phycomyces</taxon>
    </lineage>
</organism>
<dbReference type="EMBL" id="KV440971">
    <property type="protein sequence ID" value="OAD80882.1"/>
    <property type="molecule type" value="Genomic_DNA"/>
</dbReference>
<evidence type="ECO:0000256" key="1">
    <source>
        <dbReference type="SAM" id="MobiDB-lite"/>
    </source>
</evidence>
<evidence type="ECO:0000313" key="3">
    <source>
        <dbReference type="Proteomes" id="UP000077315"/>
    </source>
</evidence>
<sequence length="349" mass="39352">MSTPEGLNPQDRAHTLWQGNLPNRAPSTTLCPKNKSLHIFTAPNFDKNMIVDLASAAWASTIHPMRVLFNLRKLVSARDVDDVLSDRVGRMTSLTLRYTRSKDLLTEAFFTDPSSRTKATSDELTYQNTRIIATLRLPSNCYIVKVNLYHINACDPSTDILKPIENAFRPFGKIVQLRAYLSHRGTFYGEATIYLDTSEQDEVRSLPSRLHLGGSLSCLAELRSTDITPVCGYCREEGHYLRSCTKRSPLAPRTSHLAANDAVQARYPRAAADCTCQYCIPSNTPILGRYDRDTCTTSHIINLDSYPCFTHSQPTCYTHNMSLFHISDEYSRHDDQKPDPTQRQSPNSI</sequence>
<protein>
    <recommendedName>
        <fullName evidence="4">CCHC-type zinc finger transcription factor</fullName>
    </recommendedName>
</protein>
<dbReference type="VEuPathDB" id="FungiDB:PHYBLDRAFT_138437"/>
<proteinExistence type="predicted"/>
<dbReference type="AlphaFoldDB" id="A0A162V901"/>
<reference evidence="3" key="1">
    <citation type="submission" date="2015-06" db="EMBL/GenBank/DDBJ databases">
        <title>Expansion of signal transduction pathways in fungi by whole-genome duplication.</title>
        <authorList>
            <consortium name="DOE Joint Genome Institute"/>
            <person name="Corrochano L.M."/>
            <person name="Kuo A."/>
            <person name="Marcet-Houben M."/>
            <person name="Polaino S."/>
            <person name="Salamov A."/>
            <person name="Villalobos J.M."/>
            <person name="Alvarez M.I."/>
            <person name="Avalos J."/>
            <person name="Benito E.P."/>
            <person name="Benoit I."/>
            <person name="Burger G."/>
            <person name="Camino L.P."/>
            <person name="Canovas D."/>
            <person name="Cerda-Olmedo E."/>
            <person name="Cheng J.-F."/>
            <person name="Dominguez A."/>
            <person name="Elias M."/>
            <person name="Eslava A.P."/>
            <person name="Glaser F."/>
            <person name="Grimwood J."/>
            <person name="Gutierrez G."/>
            <person name="Heitman J."/>
            <person name="Henrissat B."/>
            <person name="Iturriaga E.A."/>
            <person name="Lang B.F."/>
            <person name="Lavin J.L."/>
            <person name="Lee S."/>
            <person name="Li W."/>
            <person name="Lindquist E."/>
            <person name="Lopez-Garcia S."/>
            <person name="Luque E.M."/>
            <person name="Marcos A.T."/>
            <person name="Martin J."/>
            <person name="McCluskey K."/>
            <person name="Medina H.R."/>
            <person name="Miralles-Duran A."/>
            <person name="Miyazaki A."/>
            <person name="Munoz-Torres E."/>
            <person name="Oguiza J.A."/>
            <person name="Ohm R."/>
            <person name="Olmedo M."/>
            <person name="Orejas M."/>
            <person name="Ortiz-Castellanos L."/>
            <person name="Pisabarro A.G."/>
            <person name="Rodriguez-Romero J."/>
            <person name="Ruiz-Herrera J."/>
            <person name="Ruiz-Vazquez R."/>
            <person name="Sanz C."/>
            <person name="Schackwitz W."/>
            <person name="Schmutz J."/>
            <person name="Shahriari M."/>
            <person name="Shelest E."/>
            <person name="Silva-Franco F."/>
            <person name="Soanes D."/>
            <person name="Syed K."/>
            <person name="Tagua V.G."/>
            <person name="Talbot N.J."/>
            <person name="Thon M."/>
            <person name="De vries R.P."/>
            <person name="Wiebenga A."/>
            <person name="Yadav J.S."/>
            <person name="Braun E.L."/>
            <person name="Baker S."/>
            <person name="Garre V."/>
            <person name="Horwitz B."/>
            <person name="Torres-Martinez S."/>
            <person name="Idnurm A."/>
            <person name="Herrera-Estrella A."/>
            <person name="Gabaldon T."/>
            <person name="Grigoriev I.V."/>
        </authorList>
    </citation>
    <scope>NUCLEOTIDE SEQUENCE [LARGE SCALE GENOMIC DNA]</scope>
    <source>
        <strain evidence="3">NRRL 1555(-)</strain>
    </source>
</reference>
<accession>A0A162V901</accession>
<dbReference type="RefSeq" id="XP_018298922.1">
    <property type="nucleotide sequence ID" value="XM_018430002.1"/>
</dbReference>
<evidence type="ECO:0000313" key="2">
    <source>
        <dbReference type="EMBL" id="OAD80882.1"/>
    </source>
</evidence>
<dbReference type="GeneID" id="28990908"/>
<dbReference type="InParanoid" id="A0A162V901"/>
<feature type="region of interest" description="Disordered" evidence="1">
    <location>
        <begin position="1"/>
        <end position="24"/>
    </location>
</feature>